<keyword evidence="6 7" id="KW-0472">Membrane</keyword>
<keyword evidence="10" id="KW-1185">Reference proteome</keyword>
<keyword evidence="5 7" id="KW-1133">Transmembrane helix</keyword>
<feature type="transmembrane region" description="Helical" evidence="7">
    <location>
        <begin position="221"/>
        <end position="243"/>
    </location>
</feature>
<reference evidence="9 10" key="1">
    <citation type="journal article" date="2012" name="J. Bacteriol.">
        <title>Genome Sequence of Nitratireductor indicus Type Strain C115.</title>
        <authorList>
            <person name="Lai Q."/>
            <person name="Li G."/>
            <person name="Yu Z."/>
            <person name="Shao Z."/>
        </authorList>
    </citation>
    <scope>NUCLEOTIDE SEQUENCE [LARGE SCALE GENOMIC DNA]</scope>
    <source>
        <strain evidence="9 10">C115</strain>
    </source>
</reference>
<dbReference type="InterPro" id="IPR035906">
    <property type="entry name" value="MetI-like_sf"/>
</dbReference>
<feature type="transmembrane region" description="Helical" evidence="7">
    <location>
        <begin position="68"/>
        <end position="88"/>
    </location>
</feature>
<keyword evidence="4 7" id="KW-0812">Transmembrane</keyword>
<keyword evidence="2 7" id="KW-0813">Transport</keyword>
<feature type="transmembrane region" description="Helical" evidence="7">
    <location>
        <begin position="178"/>
        <end position="201"/>
    </location>
</feature>
<evidence type="ECO:0000256" key="7">
    <source>
        <dbReference type="RuleBase" id="RU363032"/>
    </source>
</evidence>
<comment type="subcellular location">
    <subcellularLocation>
        <location evidence="1 7">Cell membrane</location>
        <topology evidence="1 7">Multi-pass membrane protein</topology>
    </subcellularLocation>
</comment>
<dbReference type="RefSeq" id="WP_009452041.1">
    <property type="nucleotide sequence ID" value="NZ_AMSI01000015.1"/>
</dbReference>
<feature type="transmembrane region" description="Helical" evidence="7">
    <location>
        <begin position="126"/>
        <end position="148"/>
    </location>
</feature>
<dbReference type="OrthoDB" id="9786495at2"/>
<dbReference type="InterPro" id="IPR000515">
    <property type="entry name" value="MetI-like"/>
</dbReference>
<name>K2NMU5_9HYPH</name>
<dbReference type="PANTHER" id="PTHR30151:SF20">
    <property type="entry name" value="ABC TRANSPORTER PERMEASE PROTEIN HI_0355-RELATED"/>
    <property type="match status" value="1"/>
</dbReference>
<comment type="similarity">
    <text evidence="7">Belongs to the binding-protein-dependent transport system permease family.</text>
</comment>
<feature type="domain" description="ABC transmembrane type-1" evidence="8">
    <location>
        <begin position="64"/>
        <end position="244"/>
    </location>
</feature>
<accession>K2NMU5</accession>
<protein>
    <submittedName>
        <fullName evidence="9">Putative aliphatic sulfonates transport systempermease</fullName>
    </submittedName>
</protein>
<dbReference type="STRING" id="721133.SAMN05216176_11388"/>
<evidence type="ECO:0000256" key="2">
    <source>
        <dbReference type="ARBA" id="ARBA00022448"/>
    </source>
</evidence>
<feature type="transmembrane region" description="Helical" evidence="7">
    <location>
        <begin position="95"/>
        <end position="120"/>
    </location>
</feature>
<dbReference type="EMBL" id="AMSI01000015">
    <property type="protein sequence ID" value="EKF40755.1"/>
    <property type="molecule type" value="Genomic_DNA"/>
</dbReference>
<comment type="caution">
    <text evidence="9">The sequence shown here is derived from an EMBL/GenBank/DDBJ whole genome shotgun (WGS) entry which is preliminary data.</text>
</comment>
<keyword evidence="3" id="KW-1003">Cell membrane</keyword>
<dbReference type="PATRIC" id="fig|1231190.3.peg.3959"/>
<dbReference type="Pfam" id="PF00528">
    <property type="entry name" value="BPD_transp_1"/>
    <property type="match status" value="1"/>
</dbReference>
<gene>
    <name evidence="9" type="ORF">NA8A_19158</name>
</gene>
<dbReference type="Proteomes" id="UP000007374">
    <property type="component" value="Unassembled WGS sequence"/>
</dbReference>
<dbReference type="GO" id="GO:0005886">
    <property type="term" value="C:plasma membrane"/>
    <property type="evidence" value="ECO:0007669"/>
    <property type="project" value="UniProtKB-SubCell"/>
</dbReference>
<dbReference type="eggNOG" id="COG0600">
    <property type="taxonomic scope" value="Bacteria"/>
</dbReference>
<evidence type="ECO:0000313" key="10">
    <source>
        <dbReference type="Proteomes" id="UP000007374"/>
    </source>
</evidence>
<evidence type="ECO:0000259" key="8">
    <source>
        <dbReference type="PROSITE" id="PS50928"/>
    </source>
</evidence>
<dbReference type="AlphaFoldDB" id="K2NMU5"/>
<dbReference type="GO" id="GO:0055085">
    <property type="term" value="P:transmembrane transport"/>
    <property type="evidence" value="ECO:0007669"/>
    <property type="project" value="InterPro"/>
</dbReference>
<evidence type="ECO:0000256" key="5">
    <source>
        <dbReference type="ARBA" id="ARBA00022989"/>
    </source>
</evidence>
<proteinExistence type="inferred from homology"/>
<dbReference type="Gene3D" id="1.10.3720.10">
    <property type="entry name" value="MetI-like"/>
    <property type="match status" value="1"/>
</dbReference>
<evidence type="ECO:0000313" key="9">
    <source>
        <dbReference type="EMBL" id="EKF40755.1"/>
    </source>
</evidence>
<evidence type="ECO:0000256" key="1">
    <source>
        <dbReference type="ARBA" id="ARBA00004651"/>
    </source>
</evidence>
<evidence type="ECO:0000256" key="3">
    <source>
        <dbReference type="ARBA" id="ARBA00022475"/>
    </source>
</evidence>
<dbReference type="CDD" id="cd06261">
    <property type="entry name" value="TM_PBP2"/>
    <property type="match status" value="1"/>
</dbReference>
<dbReference type="PANTHER" id="PTHR30151">
    <property type="entry name" value="ALKANE SULFONATE ABC TRANSPORTER-RELATED, MEMBRANE SUBUNIT"/>
    <property type="match status" value="1"/>
</dbReference>
<sequence>MYSSNRRSLHLLMPWLVLAVLLTVWQLSVVVFEIPSFILPSPVAIYHAFQEYRPIILHHASLTMMNTMIGFGFGVIVGVLLGIFIGTIPMVYSGLYPVLIGFNSIPKVALVPIIVLWLGIGQPTAIATAFILCFFPIAVNVATGLATVEPEVEDVLRSLGASKIDLIRKIGLPRAMPFFFASLKISITLAFVGTVIAETIASNDGIGYLMMQASSQFRVPLMFAGVAVIAALGILTYVIFAFIEKRMTGWAIRGKK</sequence>
<dbReference type="SUPFAM" id="SSF161098">
    <property type="entry name" value="MetI-like"/>
    <property type="match status" value="1"/>
</dbReference>
<dbReference type="PROSITE" id="PS50928">
    <property type="entry name" value="ABC_TM1"/>
    <property type="match status" value="1"/>
</dbReference>
<evidence type="ECO:0000256" key="4">
    <source>
        <dbReference type="ARBA" id="ARBA00022692"/>
    </source>
</evidence>
<evidence type="ECO:0000256" key="6">
    <source>
        <dbReference type="ARBA" id="ARBA00023136"/>
    </source>
</evidence>
<organism evidence="9 10">
    <name type="scientific">Nitratireductor indicus C115</name>
    <dbReference type="NCBI Taxonomy" id="1231190"/>
    <lineage>
        <taxon>Bacteria</taxon>
        <taxon>Pseudomonadati</taxon>
        <taxon>Pseudomonadota</taxon>
        <taxon>Alphaproteobacteria</taxon>
        <taxon>Hyphomicrobiales</taxon>
        <taxon>Phyllobacteriaceae</taxon>
        <taxon>Nitratireductor</taxon>
    </lineage>
</organism>
<feature type="transmembrane region" description="Helical" evidence="7">
    <location>
        <begin position="12"/>
        <end position="32"/>
    </location>
</feature>